<reference evidence="13" key="1">
    <citation type="submission" date="2020-01" db="EMBL/GenBank/DDBJ databases">
        <title>'Steroidobacter agaridevorans' sp. nov., agar-degrading bacteria isolated from rhizosphere soils.</title>
        <authorList>
            <person name="Ikenaga M."/>
            <person name="Kataoka M."/>
            <person name="Murouchi A."/>
            <person name="Katsuragi S."/>
            <person name="Sakai M."/>
        </authorList>
    </citation>
    <scope>NUCLEOTIDE SEQUENCE [LARGE SCALE GENOMIC DNA]</scope>
    <source>
        <strain evidence="13">YU21-B</strain>
    </source>
</reference>
<keyword evidence="8 10" id="KW-1133">Transmembrane helix</keyword>
<evidence type="ECO:0000256" key="9">
    <source>
        <dbReference type="ARBA" id="ARBA00023136"/>
    </source>
</evidence>
<comment type="caution">
    <text evidence="12">The sequence shown here is derived from an EMBL/GenBank/DDBJ whole genome shotgun (WGS) entry which is preliminary data.</text>
</comment>
<gene>
    <name evidence="12" type="ORF">GCM10011487_34870</name>
</gene>
<dbReference type="SUPFAM" id="SSF74653">
    <property type="entry name" value="TolA/TonB C-terminal domain"/>
    <property type="match status" value="1"/>
</dbReference>
<dbReference type="AlphaFoldDB" id="A0A829YDZ4"/>
<keyword evidence="5" id="KW-0997">Cell inner membrane</keyword>
<evidence type="ECO:0000313" key="12">
    <source>
        <dbReference type="EMBL" id="GFE81487.1"/>
    </source>
</evidence>
<keyword evidence="13" id="KW-1185">Reference proteome</keyword>
<dbReference type="PROSITE" id="PS52015">
    <property type="entry name" value="TONB_CTD"/>
    <property type="match status" value="1"/>
</dbReference>
<comment type="subcellular location">
    <subcellularLocation>
        <location evidence="1">Cell inner membrane</location>
        <topology evidence="1">Single-pass membrane protein</topology>
        <orientation evidence="1">Periplasmic side</orientation>
    </subcellularLocation>
</comment>
<keyword evidence="7" id="KW-0653">Protein transport</keyword>
<dbReference type="PANTHER" id="PTHR33446:SF2">
    <property type="entry name" value="PROTEIN TONB"/>
    <property type="match status" value="1"/>
</dbReference>
<comment type="similarity">
    <text evidence="2">Belongs to the TonB family.</text>
</comment>
<evidence type="ECO:0000256" key="10">
    <source>
        <dbReference type="SAM" id="Phobius"/>
    </source>
</evidence>
<dbReference type="InterPro" id="IPR037682">
    <property type="entry name" value="TonB_C"/>
</dbReference>
<protein>
    <recommendedName>
        <fullName evidence="11">TonB C-terminal domain-containing protein</fullName>
    </recommendedName>
</protein>
<evidence type="ECO:0000256" key="4">
    <source>
        <dbReference type="ARBA" id="ARBA00022475"/>
    </source>
</evidence>
<dbReference type="GO" id="GO:0055085">
    <property type="term" value="P:transmembrane transport"/>
    <property type="evidence" value="ECO:0007669"/>
    <property type="project" value="InterPro"/>
</dbReference>
<dbReference type="GO" id="GO:0005886">
    <property type="term" value="C:plasma membrane"/>
    <property type="evidence" value="ECO:0007669"/>
    <property type="project" value="UniProtKB-SubCell"/>
</dbReference>
<dbReference type="NCBIfam" id="TIGR01352">
    <property type="entry name" value="tonB_Cterm"/>
    <property type="match status" value="1"/>
</dbReference>
<evidence type="ECO:0000313" key="13">
    <source>
        <dbReference type="Proteomes" id="UP000445000"/>
    </source>
</evidence>
<proteinExistence type="inferred from homology"/>
<evidence type="ECO:0000256" key="2">
    <source>
        <dbReference type="ARBA" id="ARBA00006555"/>
    </source>
</evidence>
<dbReference type="Pfam" id="PF03544">
    <property type="entry name" value="TonB_C"/>
    <property type="match status" value="1"/>
</dbReference>
<evidence type="ECO:0000256" key="8">
    <source>
        <dbReference type="ARBA" id="ARBA00022989"/>
    </source>
</evidence>
<evidence type="ECO:0000256" key="5">
    <source>
        <dbReference type="ARBA" id="ARBA00022519"/>
    </source>
</evidence>
<name>A0A829YDZ4_9GAMM</name>
<dbReference type="EMBL" id="BLJN01000003">
    <property type="protein sequence ID" value="GFE81487.1"/>
    <property type="molecule type" value="Genomic_DNA"/>
</dbReference>
<dbReference type="PANTHER" id="PTHR33446">
    <property type="entry name" value="PROTEIN TONB-RELATED"/>
    <property type="match status" value="1"/>
</dbReference>
<evidence type="ECO:0000256" key="1">
    <source>
        <dbReference type="ARBA" id="ARBA00004383"/>
    </source>
</evidence>
<dbReference type="GO" id="GO:0015031">
    <property type="term" value="P:protein transport"/>
    <property type="evidence" value="ECO:0007669"/>
    <property type="project" value="UniProtKB-KW"/>
</dbReference>
<keyword evidence="9 10" id="KW-0472">Membrane</keyword>
<dbReference type="InterPro" id="IPR006260">
    <property type="entry name" value="TonB/TolA_C"/>
</dbReference>
<evidence type="ECO:0000259" key="11">
    <source>
        <dbReference type="PROSITE" id="PS52015"/>
    </source>
</evidence>
<organism evidence="12 13">
    <name type="scientific">Steroidobacter agaridevorans</name>
    <dbReference type="NCBI Taxonomy" id="2695856"/>
    <lineage>
        <taxon>Bacteria</taxon>
        <taxon>Pseudomonadati</taxon>
        <taxon>Pseudomonadota</taxon>
        <taxon>Gammaproteobacteria</taxon>
        <taxon>Steroidobacterales</taxon>
        <taxon>Steroidobacteraceae</taxon>
        <taxon>Steroidobacter</taxon>
    </lineage>
</organism>
<accession>A0A829YDZ4</accession>
<keyword evidence="6 10" id="KW-0812">Transmembrane</keyword>
<dbReference type="Proteomes" id="UP000445000">
    <property type="component" value="Unassembled WGS sequence"/>
</dbReference>
<dbReference type="InterPro" id="IPR051045">
    <property type="entry name" value="TonB-dependent_transducer"/>
</dbReference>
<dbReference type="Gene3D" id="3.30.1150.10">
    <property type="match status" value="1"/>
</dbReference>
<dbReference type="RefSeq" id="WP_202624694.1">
    <property type="nucleotide sequence ID" value="NZ_BLJN01000003.1"/>
</dbReference>
<feature type="domain" description="TonB C-terminal" evidence="11">
    <location>
        <begin position="113"/>
        <end position="205"/>
    </location>
</feature>
<feature type="transmembrane region" description="Helical" evidence="10">
    <location>
        <begin position="20"/>
        <end position="40"/>
    </location>
</feature>
<evidence type="ECO:0000256" key="6">
    <source>
        <dbReference type="ARBA" id="ARBA00022692"/>
    </source>
</evidence>
<keyword evidence="4" id="KW-1003">Cell membrane</keyword>
<sequence length="205" mass="21772">MYAPGTANNQSFLSRGGPAMAVIGIHILIIYGLAATMGVVKVPQFAAPIEAVFIPEQTQDEPDPPVPVKPEIDQVMPTETPMPEVQFDEPVVPPTDVVTPPSENAIAATTAGAVAQDLKTSNRVEPTYPSASRRAGEEGTVRLKVLVDEKGRPKDVAVATSSGFARLDQAAMEAVRKWRFVAATDGAHPISAWTQVAITFRLTSA</sequence>
<evidence type="ECO:0000256" key="7">
    <source>
        <dbReference type="ARBA" id="ARBA00022927"/>
    </source>
</evidence>
<evidence type="ECO:0000256" key="3">
    <source>
        <dbReference type="ARBA" id="ARBA00022448"/>
    </source>
</evidence>
<keyword evidence="3" id="KW-0813">Transport</keyword>